<evidence type="ECO:0000313" key="1">
    <source>
        <dbReference type="EMBL" id="PNG91354.1"/>
    </source>
</evidence>
<dbReference type="CDD" id="cd06587">
    <property type="entry name" value="VOC"/>
    <property type="match status" value="1"/>
</dbReference>
<dbReference type="Proteomes" id="UP000236520">
    <property type="component" value="Unassembled WGS sequence"/>
</dbReference>
<dbReference type="RefSeq" id="WP_079259830.1">
    <property type="nucleotide sequence ID" value="NZ_BAAAHF010000004.1"/>
</dbReference>
<dbReference type="EMBL" id="LJIW01000002">
    <property type="protein sequence ID" value="PNG91354.1"/>
    <property type="molecule type" value="Genomic_DNA"/>
</dbReference>
<dbReference type="GeneID" id="303180730"/>
<dbReference type="KEGG" id="smal:SMALA_6871"/>
<keyword evidence="2" id="KW-1185">Reference proteome</keyword>
<dbReference type="PANTHER" id="PTHR35908">
    <property type="entry name" value="HYPOTHETICAL FUSION PROTEIN"/>
    <property type="match status" value="1"/>
</dbReference>
<dbReference type="Pfam" id="PF18029">
    <property type="entry name" value="Glyoxalase_6"/>
    <property type="match status" value="1"/>
</dbReference>
<comment type="caution">
    <text evidence="1">The sequence shown here is derived from an EMBL/GenBank/DDBJ whole genome shotgun (WGS) entry which is preliminary data.</text>
</comment>
<organism evidence="1 2">
    <name type="scientific">Streptomyces malaysiensis</name>
    <dbReference type="NCBI Taxonomy" id="92644"/>
    <lineage>
        <taxon>Bacteria</taxon>
        <taxon>Bacillati</taxon>
        <taxon>Actinomycetota</taxon>
        <taxon>Actinomycetes</taxon>
        <taxon>Kitasatosporales</taxon>
        <taxon>Streptomycetaceae</taxon>
        <taxon>Streptomyces</taxon>
        <taxon>Streptomyces violaceusniger group</taxon>
    </lineage>
</organism>
<proteinExistence type="predicted"/>
<name>A0A291T228_STRMQ</name>
<dbReference type="AlphaFoldDB" id="A0A291T228"/>
<dbReference type="Gene3D" id="3.10.180.10">
    <property type="entry name" value="2,3-Dihydroxybiphenyl 1,2-Dioxygenase, domain 1"/>
    <property type="match status" value="1"/>
</dbReference>
<protein>
    <submittedName>
        <fullName evidence="1">Uncharacterized protein</fullName>
    </submittedName>
</protein>
<dbReference type="InterPro" id="IPR041581">
    <property type="entry name" value="Glyoxalase_6"/>
</dbReference>
<reference evidence="1 2" key="1">
    <citation type="submission" date="2015-09" db="EMBL/GenBank/DDBJ databases">
        <title>Genome sequence, genome mining and natural product profiling of a biocontrol bacterium Streptomyces malaysiensis F913.</title>
        <authorList>
            <person name="Xu Y."/>
            <person name="Wei J."/>
            <person name="Xie J."/>
            <person name="Li T."/>
            <person name="Zhou Z."/>
        </authorList>
    </citation>
    <scope>NUCLEOTIDE SEQUENCE [LARGE SCALE GENOMIC DNA]</scope>
    <source>
        <strain evidence="1 2">F913</strain>
    </source>
</reference>
<sequence>MAYLNPVRHITFDARDPYALARFWSRLTGYPMEEDADPDADHALLSPGQPGVPGLLFLRVPDAKTVKNRVHLDIQPPAGTRDAEVERLTGLGATVVDDRRTEDGLGWVVMADIEGNEFCVERSAVERGPVPA</sequence>
<dbReference type="InterPro" id="IPR029068">
    <property type="entry name" value="Glyas_Bleomycin-R_OHBP_Dase"/>
</dbReference>
<gene>
    <name evidence="1" type="ORF">SMF913_26819</name>
</gene>
<evidence type="ECO:0000313" key="2">
    <source>
        <dbReference type="Proteomes" id="UP000236520"/>
    </source>
</evidence>
<accession>A0A291T228</accession>
<dbReference type="SUPFAM" id="SSF54593">
    <property type="entry name" value="Glyoxalase/Bleomycin resistance protein/Dihydroxybiphenyl dioxygenase"/>
    <property type="match status" value="1"/>
</dbReference>
<dbReference type="PANTHER" id="PTHR35908:SF1">
    <property type="entry name" value="CONSERVED PROTEIN"/>
    <property type="match status" value="1"/>
</dbReference>